<dbReference type="STRING" id="50429.A0A2B4RRC7"/>
<feature type="region of interest" description="Disordered" evidence="3">
    <location>
        <begin position="260"/>
        <end position="303"/>
    </location>
</feature>
<dbReference type="EMBL" id="LSMT01000365">
    <property type="protein sequence ID" value="PFX19343.1"/>
    <property type="molecule type" value="Genomic_DNA"/>
</dbReference>
<sequence>MRGKIEASVWLYLMTLLHARMTFCGKERISEADGKREENISSGKFNGRRVLVARLPKAALTEKHIQLRATADEKVEEIDEAVVRPSIPAKSVADSLVEIVEEKIPSKLRKDNFSELPLVKKNYTLSLATSKSLTPKVVVLQSSPGKAQVEKIQKFTKADTSSGKSRIVSRVSIPGKHRPFNSSLLAWPNWKPLYGNQLQTSALPRQRSDGGNVATNEANLMDRARNIINKDDRVEILHKPITSKILNKTSSLIRTLSPRRGVNQSMPKGLPLNNVLPTDSTEDPSFKKTTTDSEDVSVIKGRPKSVSQTSQSFSVKNVLPFTEKVKNIQEEPEVFDGLTHKNTNMQTKTGYLPTKDSQASKARNASLRILPSQAKNDTLYRNLHRGGKSTHVNFRSKTHYNHHTKLEVALSNTVWANVKSNTRLHLKSGTGVDLPKIKPRDRFLVAGQDFTHDEHVWWPINVHHGRNDSTLRNMKLKGNFTFPLNSAAKKHFEDLIKFFNSFNSSSNKNSTAHLRLQPRLGKNFTSEAKVKMRHRIMKESLHKILKFIHQRKKPRPNEGFKVEEPHLKHSVLLENETQLLKKGWNKIIKSKGFGFVKGSPLINNHLRSNHTESWSTNNGLGISAENTYDKILLQIMQNVSQKELLKLEGDIINALSFVRSWSLSQPNKTEIPQQQYGNSFQQTHPSVKHQQRVHSESYKQEHHKQEEPTTEQNLQQQHLPKRLENTLEQTQLQIMRNASRKELLKLENDIINALSHARLINVTQPNETQSLRKLNHSSVTDRDELVKQDFHFKEGEKHKHYQKFQKHQKTIKQLPRKLQFGVHQTQTTTASEHHQEDQFLHKHLQETKHPTNNYKNKPMSMGARTRGENCTSKVLQKTINKHVGNKCSHRNVSSHSSSKEDFFPHSRDTAEKNTAAVNKTDLPFKTRPNSVILPQAIMTKHSSSRKISETKALHFGIGDKAYHKRPSFEEVEVKDGTRNVLVHFDKDSPQNMDIESIAEGKLGSGILEMTEFVDQAPDKVENLVTQWSAWSPCTQSCGNLATRKRVQYECSSNAKVIRDCAVSGEQQETCVLKPCSVNGGLSEWSKFGLCSKSCGGGVKMRHRECNKPVPRYGGTECDPKDLFHTKACGSIKCSAKTLKSLQVANVDPKTFCDFNPCEEVGCLYDPAARCITDFECNPTFFNINGKMLPNCKGIDSLYSKIPQVICNFNPCFSEKCSEIRSHCMVDLKCRPVFIDVDIRTIPPQCQVHGTVRVDRLKGEQTWTKSSPANNKQSLVSLASDLTPSFTQLWYPVTPAKRLGQFERMKGASVYPMALARPLSAYTTAMAAVARKHAVEPLGQRPVTEVFIEKRPGDNDDDFDDDDDDDDDDNADEDDDEDGNVHVDLDDDK</sequence>
<keyword evidence="6" id="KW-1185">Reference proteome</keyword>
<dbReference type="InterPro" id="IPR052065">
    <property type="entry name" value="Compl_asym_regulator"/>
</dbReference>
<dbReference type="FunFam" id="2.20.100.10:FF:000001">
    <property type="entry name" value="semaphorin-5A isoform X1"/>
    <property type="match status" value="1"/>
</dbReference>
<proteinExistence type="predicted"/>
<feature type="region of interest" description="Disordered" evidence="3">
    <location>
        <begin position="680"/>
        <end position="717"/>
    </location>
</feature>
<dbReference type="Gene3D" id="2.20.100.10">
    <property type="entry name" value="Thrombospondin type-1 (TSP1) repeat"/>
    <property type="match status" value="2"/>
</dbReference>
<dbReference type="SMART" id="SM00209">
    <property type="entry name" value="TSP1"/>
    <property type="match status" value="2"/>
</dbReference>
<protein>
    <submittedName>
        <fullName evidence="5">Thrombospondin-1</fullName>
    </submittedName>
</protein>
<dbReference type="PANTHER" id="PTHR22906:SF21">
    <property type="entry name" value="SEMA DOMAIN-CONTAINING PROTEIN"/>
    <property type="match status" value="1"/>
</dbReference>
<evidence type="ECO:0000256" key="4">
    <source>
        <dbReference type="SAM" id="SignalP"/>
    </source>
</evidence>
<feature type="region of interest" description="Disordered" evidence="3">
    <location>
        <begin position="849"/>
        <end position="869"/>
    </location>
</feature>
<feature type="compositionally biased region" description="Basic and acidic residues" evidence="3">
    <location>
        <begin position="693"/>
        <end position="707"/>
    </location>
</feature>
<dbReference type="InterPro" id="IPR036383">
    <property type="entry name" value="TSP1_rpt_sf"/>
</dbReference>
<evidence type="ECO:0000256" key="3">
    <source>
        <dbReference type="SAM" id="MobiDB-lite"/>
    </source>
</evidence>
<dbReference type="SUPFAM" id="SSF82895">
    <property type="entry name" value="TSP-1 type 1 repeat"/>
    <property type="match status" value="1"/>
</dbReference>
<keyword evidence="1" id="KW-0677">Repeat</keyword>
<name>A0A2B4RRC7_STYPI</name>
<reference evidence="6" key="1">
    <citation type="journal article" date="2017" name="bioRxiv">
        <title>Comparative analysis of the genomes of Stylophora pistillata and Acropora digitifera provides evidence for extensive differences between species of corals.</title>
        <authorList>
            <person name="Voolstra C.R."/>
            <person name="Li Y."/>
            <person name="Liew Y.J."/>
            <person name="Baumgarten S."/>
            <person name="Zoccola D."/>
            <person name="Flot J.-F."/>
            <person name="Tambutte S."/>
            <person name="Allemand D."/>
            <person name="Aranda M."/>
        </authorList>
    </citation>
    <scope>NUCLEOTIDE SEQUENCE [LARGE SCALE GENOMIC DNA]</scope>
</reference>
<comment type="caution">
    <text evidence="5">The sequence shown here is derived from an EMBL/GenBank/DDBJ whole genome shotgun (WGS) entry which is preliminary data.</text>
</comment>
<feature type="region of interest" description="Disordered" evidence="3">
    <location>
        <begin position="1339"/>
        <end position="1388"/>
    </location>
</feature>
<dbReference type="PROSITE" id="PS50092">
    <property type="entry name" value="TSP1"/>
    <property type="match status" value="2"/>
</dbReference>
<feature type="compositionally biased region" description="Basic and acidic residues" evidence="3">
    <location>
        <begin position="1378"/>
        <end position="1388"/>
    </location>
</feature>
<evidence type="ECO:0000256" key="2">
    <source>
        <dbReference type="ARBA" id="ARBA00023157"/>
    </source>
</evidence>
<dbReference type="PANTHER" id="PTHR22906">
    <property type="entry name" value="PROPERDIN"/>
    <property type="match status" value="1"/>
</dbReference>
<organism evidence="5 6">
    <name type="scientific">Stylophora pistillata</name>
    <name type="common">Smooth cauliflower coral</name>
    <dbReference type="NCBI Taxonomy" id="50429"/>
    <lineage>
        <taxon>Eukaryota</taxon>
        <taxon>Metazoa</taxon>
        <taxon>Cnidaria</taxon>
        <taxon>Anthozoa</taxon>
        <taxon>Hexacorallia</taxon>
        <taxon>Scleractinia</taxon>
        <taxon>Astrocoeniina</taxon>
        <taxon>Pocilloporidae</taxon>
        <taxon>Stylophora</taxon>
    </lineage>
</organism>
<evidence type="ECO:0000313" key="5">
    <source>
        <dbReference type="EMBL" id="PFX19343.1"/>
    </source>
</evidence>
<feature type="compositionally biased region" description="Acidic residues" evidence="3">
    <location>
        <begin position="1354"/>
        <end position="1377"/>
    </location>
</feature>
<feature type="region of interest" description="Disordered" evidence="3">
    <location>
        <begin position="886"/>
        <end position="918"/>
    </location>
</feature>
<dbReference type="Pfam" id="PF00090">
    <property type="entry name" value="TSP_1"/>
    <property type="match status" value="2"/>
</dbReference>
<gene>
    <name evidence="5" type="primary">Thbs1</name>
    <name evidence="5" type="ORF">AWC38_SpisGene16237</name>
</gene>
<keyword evidence="2" id="KW-1015">Disulfide bond</keyword>
<feature type="signal peptide" evidence="4">
    <location>
        <begin position="1"/>
        <end position="19"/>
    </location>
</feature>
<dbReference type="Proteomes" id="UP000225706">
    <property type="component" value="Unassembled WGS sequence"/>
</dbReference>
<evidence type="ECO:0000256" key="1">
    <source>
        <dbReference type="ARBA" id="ARBA00022737"/>
    </source>
</evidence>
<feature type="compositionally biased region" description="Basic and acidic residues" evidence="3">
    <location>
        <begin position="897"/>
        <end position="911"/>
    </location>
</feature>
<evidence type="ECO:0000313" key="6">
    <source>
        <dbReference type="Proteomes" id="UP000225706"/>
    </source>
</evidence>
<keyword evidence="4" id="KW-0732">Signal</keyword>
<dbReference type="OrthoDB" id="5984595at2759"/>
<dbReference type="InterPro" id="IPR000884">
    <property type="entry name" value="TSP1_rpt"/>
</dbReference>
<feature type="chain" id="PRO_5012541247" evidence="4">
    <location>
        <begin position="20"/>
        <end position="1388"/>
    </location>
</feature>
<accession>A0A2B4RRC7</accession>